<dbReference type="InterPro" id="IPR040159">
    <property type="entry name" value="CLS_fam"/>
</dbReference>
<dbReference type="Gene3D" id="2.60.40.10">
    <property type="entry name" value="Immunoglobulins"/>
    <property type="match status" value="1"/>
</dbReference>
<feature type="compositionally biased region" description="Low complexity" evidence="7">
    <location>
        <begin position="129"/>
        <end position="147"/>
    </location>
</feature>
<keyword evidence="3" id="KW-0805">Transcription regulation</keyword>
<evidence type="ECO:0000313" key="10">
    <source>
        <dbReference type="EMBL" id="CDH58822.1"/>
    </source>
</evidence>
<dbReference type="InterPro" id="IPR038007">
    <property type="entry name" value="RBP-Jkappa_IPT"/>
</dbReference>
<feature type="region of interest" description="Disordered" evidence="7">
    <location>
        <begin position="1"/>
        <end position="34"/>
    </location>
</feature>
<dbReference type="SMART" id="SM01268">
    <property type="entry name" value="BTD"/>
    <property type="match status" value="1"/>
</dbReference>
<evidence type="ECO:0000256" key="7">
    <source>
        <dbReference type="SAM" id="MobiDB-lite"/>
    </source>
</evidence>
<keyword evidence="11" id="KW-1185">Reference proteome</keyword>
<name>A0A068SAG0_9FUNG</name>
<comment type="caution">
    <text evidence="10">The sequence shown here is derived from an EMBL/GenBank/DDBJ whole genome shotgun (WGS) entry which is preliminary data.</text>
</comment>
<organism evidence="10 11">
    <name type="scientific">Lichtheimia corymbifera JMRC:FSU:9682</name>
    <dbReference type="NCBI Taxonomy" id="1263082"/>
    <lineage>
        <taxon>Eukaryota</taxon>
        <taxon>Fungi</taxon>
        <taxon>Fungi incertae sedis</taxon>
        <taxon>Mucoromycota</taxon>
        <taxon>Mucoromycotina</taxon>
        <taxon>Mucoromycetes</taxon>
        <taxon>Mucorales</taxon>
        <taxon>Lichtheimiaceae</taxon>
        <taxon>Lichtheimia</taxon>
    </lineage>
</organism>
<dbReference type="STRING" id="1263082.A0A068SAG0"/>
<dbReference type="GO" id="GO:0005634">
    <property type="term" value="C:nucleus"/>
    <property type="evidence" value="ECO:0007669"/>
    <property type="project" value="UniProtKB-SubCell"/>
</dbReference>
<evidence type="ECO:0000256" key="6">
    <source>
        <dbReference type="ARBA" id="ARBA00023242"/>
    </source>
</evidence>
<dbReference type="Pfam" id="PF09271">
    <property type="entry name" value="LAG1-DNAbind"/>
    <property type="match status" value="2"/>
</dbReference>
<dbReference type="VEuPathDB" id="FungiDB:LCOR_09671.1"/>
<dbReference type="InterPro" id="IPR013783">
    <property type="entry name" value="Ig-like_fold"/>
</dbReference>
<dbReference type="GO" id="GO:0000978">
    <property type="term" value="F:RNA polymerase II cis-regulatory region sequence-specific DNA binding"/>
    <property type="evidence" value="ECO:0007669"/>
    <property type="project" value="InterPro"/>
</dbReference>
<feature type="domain" description="Beta-trefoil DNA-binding" evidence="9">
    <location>
        <begin position="290"/>
        <end position="434"/>
    </location>
</feature>
<comment type="subcellular location">
    <subcellularLocation>
        <location evidence="1">Nucleus</location>
    </subcellularLocation>
</comment>
<dbReference type="Proteomes" id="UP000027586">
    <property type="component" value="Unassembled WGS sequence"/>
</dbReference>
<dbReference type="GO" id="GO:0001228">
    <property type="term" value="F:DNA-binding transcription activator activity, RNA polymerase II-specific"/>
    <property type="evidence" value="ECO:0007669"/>
    <property type="project" value="InterPro"/>
</dbReference>
<keyword evidence="5" id="KW-0804">Transcription</keyword>
<feature type="region of interest" description="Disordered" evidence="7">
    <location>
        <begin position="125"/>
        <end position="151"/>
    </location>
</feature>
<dbReference type="Pfam" id="PF20144">
    <property type="entry name" value="TIG_SUH"/>
    <property type="match status" value="1"/>
</dbReference>
<dbReference type="InterPro" id="IPR015351">
    <property type="entry name" value="RBP-J/Cbf11/Cbf12_DNA-bd"/>
</dbReference>
<evidence type="ECO:0000256" key="5">
    <source>
        <dbReference type="ARBA" id="ARBA00023163"/>
    </source>
</evidence>
<accession>A0A068SAG0</accession>
<dbReference type="EMBL" id="CBTN010000061">
    <property type="protein sequence ID" value="CDH58822.1"/>
    <property type="molecule type" value="Genomic_DNA"/>
</dbReference>
<dbReference type="SMART" id="SM01267">
    <property type="entry name" value="LAG1_DNAbind"/>
    <property type="match status" value="1"/>
</dbReference>
<dbReference type="OrthoDB" id="5600360at2759"/>
<evidence type="ECO:0000259" key="9">
    <source>
        <dbReference type="SMART" id="SM01268"/>
    </source>
</evidence>
<dbReference type="AlphaFoldDB" id="A0A068SAG0"/>
<evidence type="ECO:0000256" key="3">
    <source>
        <dbReference type="ARBA" id="ARBA00023015"/>
    </source>
</evidence>
<dbReference type="InterPro" id="IPR015350">
    <property type="entry name" value="Beta-trefoil_DNA-bd_dom"/>
</dbReference>
<dbReference type="Pfam" id="PF09270">
    <property type="entry name" value="BTD"/>
    <property type="match status" value="1"/>
</dbReference>
<dbReference type="SUPFAM" id="SSF110217">
    <property type="entry name" value="DNA-binding protein LAG-1 (CSL)"/>
    <property type="match status" value="1"/>
</dbReference>
<feature type="compositionally biased region" description="Polar residues" evidence="7">
    <location>
        <begin position="1"/>
        <end position="14"/>
    </location>
</feature>
<dbReference type="InterPro" id="IPR008967">
    <property type="entry name" value="p53-like_TF_DNA-bd_sf"/>
</dbReference>
<gene>
    <name evidence="10" type="ORF">LCOR_09671.1</name>
</gene>
<sequence>MSPVSVQSTINTNIPCKRKHVEEDTASSTGDNDNLLSSMSLPDLLLLLTNSVTPTVPIPQDATSSTDTTTISTSPITITNDVIAEEPPTSISCFDQETAPPSSILPPMLGDDWFLLDNALPPVHHEAPESPSCSSASSFSAPSSSPSITPVQQPMDMFATATTTTTEQQQQQESNEFTVMIMTGRVAQKSYGTEKRFLCPPPTTVILGPSLPLHTIRIQADGGPQQSGTLEPAAEGYLQCISRHLHITEKRKQISVAVDVPHLGKFTSNPIKVISKPSKKRQSSMKHLELCVHHGSTIALFNRIRSQTVSTKYLGVDPSTTNQLDFVARQSAWDPFLIWAVDGDKGGGGKKGHGALHYNQRVVLQCVKTGMMTPVMVIRRRKNDIKEQQHDDPVSQLHRIALEVADQPSHYLACINDKVITNAHMEATDDQAIWTIIGTDCTTYRFRTTPSSLPSEVVTPFPQVQSVEQNDNDTITLHGQHLGPHLQVALADCMILQQISPATPNEIKCRLPSSSSLDTMASLVVQEEQDGMKKWPIALIRQADGTLYRTSHFCTL</sequence>
<comment type="similarity">
    <text evidence="2">Belongs to the Su(H) family.</text>
</comment>
<dbReference type="Gene3D" id="2.60.40.1450">
    <property type="entry name" value="LAG1, DNA binding domain"/>
    <property type="match status" value="1"/>
</dbReference>
<evidence type="ECO:0000256" key="4">
    <source>
        <dbReference type="ARBA" id="ARBA00023125"/>
    </source>
</evidence>
<keyword evidence="4" id="KW-0238">DNA-binding</keyword>
<dbReference type="Gene3D" id="2.80.10.50">
    <property type="match status" value="1"/>
</dbReference>
<keyword evidence="6" id="KW-0539">Nucleus</keyword>
<proteinExistence type="inferred from homology"/>
<evidence type="ECO:0000259" key="8">
    <source>
        <dbReference type="SMART" id="SM01267"/>
    </source>
</evidence>
<evidence type="ECO:0000256" key="1">
    <source>
        <dbReference type="ARBA" id="ARBA00004123"/>
    </source>
</evidence>
<protein>
    <submittedName>
        <fullName evidence="10">Suppressor of hairless protein homolog</fullName>
    </submittedName>
</protein>
<reference evidence="10" key="1">
    <citation type="submission" date="2013-08" db="EMBL/GenBank/DDBJ databases">
        <title>Gene expansion shapes genome architecture in the human pathogen Lichtheimia corymbifera: an evolutionary genomics analysis in the ancient terrestrial Mucorales (Mucoromycotina).</title>
        <authorList>
            <person name="Schwartze V.U."/>
            <person name="Winter S."/>
            <person name="Shelest E."/>
            <person name="Marcet-Houben M."/>
            <person name="Horn F."/>
            <person name="Wehner S."/>
            <person name="Hoffmann K."/>
            <person name="Riege K."/>
            <person name="Sammeth M."/>
            <person name="Nowrousian M."/>
            <person name="Valiante V."/>
            <person name="Linde J."/>
            <person name="Jacobsen I.D."/>
            <person name="Marz M."/>
            <person name="Brakhage A.A."/>
            <person name="Gabaldon T."/>
            <person name="Bocker S."/>
            <person name="Voigt K."/>
        </authorList>
    </citation>
    <scope>NUCLEOTIDE SEQUENCE [LARGE SCALE GENOMIC DNA]</scope>
    <source>
        <strain evidence="10">FSU 9682</strain>
    </source>
</reference>
<dbReference type="InterPro" id="IPR037095">
    <property type="entry name" value="RBP-J/Cbf11_DNA-bd_sf"/>
</dbReference>
<evidence type="ECO:0000313" key="11">
    <source>
        <dbReference type="Proteomes" id="UP000027586"/>
    </source>
</evidence>
<dbReference type="PANTHER" id="PTHR10665">
    <property type="entry name" value="RECOMBINING BINDING PROTEIN SUPPRESSOR OF HAIRLESS"/>
    <property type="match status" value="1"/>
</dbReference>
<dbReference type="InterPro" id="IPR036358">
    <property type="entry name" value="BTD_sf"/>
</dbReference>
<feature type="domain" description="RBP-J/Cbf11/Cbf12 DNA binding" evidence="8">
    <location>
        <begin position="178"/>
        <end position="289"/>
    </location>
</feature>
<evidence type="ECO:0000256" key="2">
    <source>
        <dbReference type="ARBA" id="ARBA00009704"/>
    </source>
</evidence>
<dbReference type="SUPFAM" id="SSF49417">
    <property type="entry name" value="p53-like transcription factors"/>
    <property type="match status" value="1"/>
</dbReference>